<keyword evidence="2 5" id="KW-0238">DNA-binding</keyword>
<dbReference type="GO" id="GO:0000976">
    <property type="term" value="F:transcription cis-regulatory region binding"/>
    <property type="evidence" value="ECO:0007669"/>
    <property type="project" value="TreeGrafter"/>
</dbReference>
<dbReference type="Gene3D" id="3.40.50.2300">
    <property type="match status" value="2"/>
</dbReference>
<dbReference type="SMART" id="SM00354">
    <property type="entry name" value="HTH_LACI"/>
    <property type="match status" value="1"/>
</dbReference>
<dbReference type="InterPro" id="IPR000843">
    <property type="entry name" value="HTH_LacI"/>
</dbReference>
<name>A0A412Z7G7_9FIRM</name>
<keyword evidence="1" id="KW-0805">Transcription regulation</keyword>
<comment type="caution">
    <text evidence="5">The sequence shown here is derived from an EMBL/GenBank/DDBJ whole genome shotgun (WGS) entry which is preliminary data.</text>
</comment>
<evidence type="ECO:0000313" key="5">
    <source>
        <dbReference type="EMBL" id="RGV75899.1"/>
    </source>
</evidence>
<dbReference type="PANTHER" id="PTHR30146">
    <property type="entry name" value="LACI-RELATED TRANSCRIPTIONAL REPRESSOR"/>
    <property type="match status" value="1"/>
</dbReference>
<dbReference type="PROSITE" id="PS50932">
    <property type="entry name" value="HTH_LACI_2"/>
    <property type="match status" value="1"/>
</dbReference>
<dbReference type="Proteomes" id="UP000284543">
    <property type="component" value="Unassembled WGS sequence"/>
</dbReference>
<protein>
    <submittedName>
        <fullName evidence="5">LacI family DNA-binding transcriptional regulator</fullName>
    </submittedName>
</protein>
<evidence type="ECO:0000313" key="6">
    <source>
        <dbReference type="Proteomes" id="UP000284543"/>
    </source>
</evidence>
<organism evidence="5 6">
    <name type="scientific">Enterocloster bolteae</name>
    <dbReference type="NCBI Taxonomy" id="208479"/>
    <lineage>
        <taxon>Bacteria</taxon>
        <taxon>Bacillati</taxon>
        <taxon>Bacillota</taxon>
        <taxon>Clostridia</taxon>
        <taxon>Lachnospirales</taxon>
        <taxon>Lachnospiraceae</taxon>
        <taxon>Enterocloster</taxon>
    </lineage>
</organism>
<dbReference type="CDD" id="cd01392">
    <property type="entry name" value="HTH_LacI"/>
    <property type="match status" value="1"/>
</dbReference>
<evidence type="ECO:0000256" key="2">
    <source>
        <dbReference type="ARBA" id="ARBA00023125"/>
    </source>
</evidence>
<proteinExistence type="predicted"/>
<dbReference type="InterPro" id="IPR010982">
    <property type="entry name" value="Lambda_DNA-bd_dom_sf"/>
</dbReference>
<dbReference type="AlphaFoldDB" id="A0A412Z7G7"/>
<dbReference type="Pfam" id="PF00356">
    <property type="entry name" value="LacI"/>
    <property type="match status" value="1"/>
</dbReference>
<dbReference type="RefSeq" id="WP_118018584.1">
    <property type="nucleotide sequence ID" value="NZ_CAUHGS010000003.1"/>
</dbReference>
<dbReference type="EMBL" id="QRZM01000004">
    <property type="protein sequence ID" value="RGV75899.1"/>
    <property type="molecule type" value="Genomic_DNA"/>
</dbReference>
<dbReference type="SUPFAM" id="SSF53822">
    <property type="entry name" value="Periplasmic binding protein-like I"/>
    <property type="match status" value="1"/>
</dbReference>
<reference evidence="5 6" key="1">
    <citation type="submission" date="2018-08" db="EMBL/GenBank/DDBJ databases">
        <title>A genome reference for cultivated species of the human gut microbiota.</title>
        <authorList>
            <person name="Zou Y."/>
            <person name="Xue W."/>
            <person name="Luo G."/>
        </authorList>
    </citation>
    <scope>NUCLEOTIDE SEQUENCE [LARGE SCALE GENOMIC DNA]</scope>
    <source>
        <strain evidence="5 6">AF14-18</strain>
    </source>
</reference>
<dbReference type="Gene3D" id="1.10.260.40">
    <property type="entry name" value="lambda repressor-like DNA-binding domains"/>
    <property type="match status" value="1"/>
</dbReference>
<dbReference type="GO" id="GO:0003700">
    <property type="term" value="F:DNA-binding transcription factor activity"/>
    <property type="evidence" value="ECO:0007669"/>
    <property type="project" value="TreeGrafter"/>
</dbReference>
<evidence type="ECO:0000259" key="4">
    <source>
        <dbReference type="PROSITE" id="PS50932"/>
    </source>
</evidence>
<dbReference type="SUPFAM" id="SSF47413">
    <property type="entry name" value="lambda repressor-like DNA-binding domains"/>
    <property type="match status" value="1"/>
</dbReference>
<evidence type="ECO:0000256" key="1">
    <source>
        <dbReference type="ARBA" id="ARBA00023015"/>
    </source>
</evidence>
<accession>A0A412Z7G7</accession>
<dbReference type="InterPro" id="IPR025997">
    <property type="entry name" value="SBP_2_dom"/>
</dbReference>
<dbReference type="PANTHER" id="PTHR30146:SF144">
    <property type="entry name" value="LACI-FAMILY TRANSCRIPTION REGULATOR"/>
    <property type="match status" value="1"/>
</dbReference>
<dbReference type="Pfam" id="PF13407">
    <property type="entry name" value="Peripla_BP_4"/>
    <property type="match status" value="1"/>
</dbReference>
<gene>
    <name evidence="5" type="ORF">DWW02_10945</name>
</gene>
<dbReference type="InterPro" id="IPR028082">
    <property type="entry name" value="Peripla_BP_I"/>
</dbReference>
<sequence length="360" mass="41398">MKSQITMKDMAQHFNVSLNTIHKAIYGKPGVSEATRKKIVSYAEKNGYRLNAMASMLKRKNMKIAVCLPKLDQDSKYFYSYIWQGYRMYLAEQSEFNLEIQELAYEKGELSRTLEALCEKVKAGEELDGLLTVPPGDEKGICAVRYFTDKGLPVVFVTEDQDRCGHLGTVVGDYYAAGQLMAEQACNILARGRRILLMTGDPYKDSHYLVAKGFHEYMRQEKKEYAVEDLYGYYELDHLDKNVLDILKENPPDLICCVFSRGSAVLYRALKKSGMAGRIPVIASDVFDETVRALKEGTFTNLVFKDPCKQAYLAIKMLYEYLLMDKEPAEKVRRVEIVLIFKSNVNYFWENIKDMQYMRT</sequence>
<evidence type="ECO:0000256" key="3">
    <source>
        <dbReference type="ARBA" id="ARBA00023163"/>
    </source>
</evidence>
<feature type="domain" description="HTH lacI-type" evidence="4">
    <location>
        <begin position="5"/>
        <end position="59"/>
    </location>
</feature>
<keyword evidence="3" id="KW-0804">Transcription</keyword>